<evidence type="ECO:0000313" key="2">
    <source>
        <dbReference type="EMBL" id="TPE49760.1"/>
    </source>
</evidence>
<organism evidence="2 3">
    <name type="scientific">Amaricoccus solimangrovi</name>
    <dbReference type="NCBI Taxonomy" id="2589815"/>
    <lineage>
        <taxon>Bacteria</taxon>
        <taxon>Pseudomonadati</taxon>
        <taxon>Pseudomonadota</taxon>
        <taxon>Alphaproteobacteria</taxon>
        <taxon>Rhodobacterales</taxon>
        <taxon>Paracoccaceae</taxon>
        <taxon>Amaricoccus</taxon>
    </lineage>
</organism>
<dbReference type="RefSeq" id="WP_140454762.1">
    <property type="nucleotide sequence ID" value="NZ_VFRP01000013.1"/>
</dbReference>
<proteinExistence type="predicted"/>
<protein>
    <submittedName>
        <fullName evidence="2">DUF454 domain-containing protein</fullName>
    </submittedName>
</protein>
<evidence type="ECO:0000313" key="3">
    <source>
        <dbReference type="Proteomes" id="UP000319255"/>
    </source>
</evidence>
<name>A0A501WN39_9RHOB</name>
<dbReference type="InterPro" id="IPR007401">
    <property type="entry name" value="DUF454"/>
</dbReference>
<dbReference type="PANTHER" id="PTHR35813">
    <property type="entry name" value="INNER MEMBRANE PROTEIN YBAN"/>
    <property type="match status" value="1"/>
</dbReference>
<comment type="caution">
    <text evidence="2">The sequence shown here is derived from an EMBL/GenBank/DDBJ whole genome shotgun (WGS) entry which is preliminary data.</text>
</comment>
<feature type="transmembrane region" description="Helical" evidence="1">
    <location>
        <begin position="12"/>
        <end position="30"/>
    </location>
</feature>
<dbReference type="EMBL" id="VFRP01000013">
    <property type="protein sequence ID" value="TPE49760.1"/>
    <property type="molecule type" value="Genomic_DNA"/>
</dbReference>
<dbReference type="Proteomes" id="UP000319255">
    <property type="component" value="Unassembled WGS sequence"/>
</dbReference>
<dbReference type="PANTHER" id="PTHR35813:SF1">
    <property type="entry name" value="INNER MEMBRANE PROTEIN YBAN"/>
    <property type="match status" value="1"/>
</dbReference>
<reference evidence="2 3" key="1">
    <citation type="submission" date="2019-06" db="EMBL/GenBank/DDBJ databases">
        <title>A novel bacterium of genus Amaricoccus, isolated from marine sediment.</title>
        <authorList>
            <person name="Huang H."/>
            <person name="Mo K."/>
            <person name="Hu Y."/>
        </authorList>
    </citation>
    <scope>NUCLEOTIDE SEQUENCE [LARGE SCALE GENOMIC DNA]</scope>
    <source>
        <strain evidence="2 3">HB172011</strain>
    </source>
</reference>
<dbReference type="PIRSF" id="PIRSF016789">
    <property type="entry name" value="DUF454"/>
    <property type="match status" value="1"/>
</dbReference>
<accession>A0A501WN39</accession>
<keyword evidence="1" id="KW-0472">Membrane</keyword>
<dbReference type="GO" id="GO:0005886">
    <property type="term" value="C:plasma membrane"/>
    <property type="evidence" value="ECO:0007669"/>
    <property type="project" value="TreeGrafter"/>
</dbReference>
<keyword evidence="1" id="KW-1133">Transmembrane helix</keyword>
<sequence length="130" mass="13821">MAEIGGIRGSRLARGFFLGCGFFFVALGAIGAVLPVLPTTPFLILAAGCFARSSERLERRLLDHPRFGPPLRAWREHGAIPRRAKFLALGGTTLGFALFLLGGWHGWVLTGAVAAVMLGGVVFVFSRPSG</sequence>
<dbReference type="Pfam" id="PF04304">
    <property type="entry name" value="DUF454"/>
    <property type="match status" value="1"/>
</dbReference>
<gene>
    <name evidence="2" type="ORF">FJM51_14045</name>
</gene>
<dbReference type="AlphaFoldDB" id="A0A501WN39"/>
<keyword evidence="1" id="KW-0812">Transmembrane</keyword>
<keyword evidence="3" id="KW-1185">Reference proteome</keyword>
<evidence type="ECO:0000256" key="1">
    <source>
        <dbReference type="SAM" id="Phobius"/>
    </source>
</evidence>
<feature type="transmembrane region" description="Helical" evidence="1">
    <location>
        <begin position="107"/>
        <end position="125"/>
    </location>
</feature>
<dbReference type="OrthoDB" id="9816293at2"/>